<dbReference type="Proteomes" id="UP000694308">
    <property type="component" value="Unassembled WGS sequence"/>
</dbReference>
<dbReference type="EMBL" id="JAEEGC010000098">
    <property type="protein sequence ID" value="MBV7274784.1"/>
    <property type="molecule type" value="Genomic_DNA"/>
</dbReference>
<gene>
    <name evidence="3" type="ORF">I6U48_17960</name>
</gene>
<dbReference type="Pfam" id="PF02738">
    <property type="entry name" value="MoCoBD_1"/>
    <property type="match status" value="1"/>
</dbReference>
<sequence length="755" mass="83509">MIDNYKYIGKYVPMQDIVEKVTGKLKYVADMKLHGMLYGRFLLSSVAHGIIEDIDPSEAEKLEGVEAVFTYKNTPNIKYNSHRWYEGHRVPEDETMFTSKARFVGDKIAAVVARDLKTADEALGLIKVKYKELAAVIDPKEALKENSPKVHEDTNLIFSKEMKYGDCDLEFSKSEYVVEDTVTTQKVHHAAIEPHVCLSSIDEFNNIVVWSPCQEIFQTQLIVAQALGIPKSKVRIIKTAMGGSFGGKTHPVLEPISAYASLVLRKPVQFLLDRSQSIIGTRTRHNMIGKVKTVLNKEGIILSRDIDVLVDTGAYLTNGIAIAMAMGKKTSRLYRIKNQRYNVKVVYTNTPIGGPCRGYGSPQIHAITEINIDNAARKLDMDPVELRLKNLLKPYEKDLGGGTDIGNGRAIDCVKIGVQAFNWEKRWPQISTDGRYVRGVGMAAVTHGNGYFGAYPEFSTVYVRMDVDGHILLKETVHDLGCGTVITMKQIAAEVLSIDIDKIYATEGDTFVTPYDSGGTQASRVTYVCGAAVKRACELLVEKIISYCALIFKCGVDKVAMENEKLWCKDKPDYKFTYAEAATLIENNYSNGLEVMNTYNAQSNPAVYAADFVEVEVDTETGLVRVTDLLAVHDIGRAINKTLVEGQIQGGAQMGIGYALTEEIDIDNKGRIKSNTFSKYHLVNAPDMPKIKTILIEEGDENGPYGAKSVGEIATNGIAPAIINAINHTLGVNITTMPATPERIIRALKEKKDKF</sequence>
<comment type="caution">
    <text evidence="3">The sequence shown here is derived from an EMBL/GenBank/DDBJ whole genome shotgun (WGS) entry which is preliminary data.</text>
</comment>
<organism evidence="3 4">
    <name type="scientific">Clostridium thailandense</name>
    <dbReference type="NCBI Taxonomy" id="2794346"/>
    <lineage>
        <taxon>Bacteria</taxon>
        <taxon>Bacillati</taxon>
        <taxon>Bacillota</taxon>
        <taxon>Clostridia</taxon>
        <taxon>Eubacteriales</taxon>
        <taxon>Clostridiaceae</taxon>
        <taxon>Clostridium</taxon>
    </lineage>
</organism>
<evidence type="ECO:0000256" key="1">
    <source>
        <dbReference type="ARBA" id="ARBA00022505"/>
    </source>
</evidence>
<keyword evidence="1" id="KW-0500">Molybdenum</keyword>
<dbReference type="GO" id="GO:0016491">
    <property type="term" value="F:oxidoreductase activity"/>
    <property type="evidence" value="ECO:0007669"/>
    <property type="project" value="InterPro"/>
</dbReference>
<dbReference type="SMART" id="SM01008">
    <property type="entry name" value="Ald_Xan_dh_C"/>
    <property type="match status" value="1"/>
</dbReference>
<reference evidence="3" key="1">
    <citation type="submission" date="2020-12" db="EMBL/GenBank/DDBJ databases">
        <title>Clostridium thailandense sp. nov., a novel acetogenic bacterium isolated from peat land soil in Thailand.</title>
        <authorList>
            <person name="Chaikitkaew S."/>
            <person name="Birkeland N.K."/>
        </authorList>
    </citation>
    <scope>NUCLEOTIDE SEQUENCE</scope>
    <source>
        <strain evidence="3">PL3</strain>
    </source>
</reference>
<dbReference type="RefSeq" id="WP_218321844.1">
    <property type="nucleotide sequence ID" value="NZ_JAEEGC010000098.1"/>
</dbReference>
<accession>A0A949U1V6</accession>
<dbReference type="AlphaFoldDB" id="A0A949U1V6"/>
<evidence type="ECO:0000313" key="3">
    <source>
        <dbReference type="EMBL" id="MBV7274784.1"/>
    </source>
</evidence>
<dbReference type="InterPro" id="IPR008274">
    <property type="entry name" value="AldOxase/xan_DH_MoCoBD1"/>
</dbReference>
<dbReference type="InterPro" id="IPR000674">
    <property type="entry name" value="Ald_Oxase/Xan_DH_a/b"/>
</dbReference>
<feature type="domain" description="Aldehyde oxidase/xanthine dehydrogenase a/b hammerhead" evidence="2">
    <location>
        <begin position="22"/>
        <end position="134"/>
    </location>
</feature>
<name>A0A949U1V6_9CLOT</name>
<evidence type="ECO:0000259" key="2">
    <source>
        <dbReference type="SMART" id="SM01008"/>
    </source>
</evidence>
<evidence type="ECO:0000313" key="4">
    <source>
        <dbReference type="Proteomes" id="UP000694308"/>
    </source>
</evidence>
<dbReference type="InterPro" id="IPR046867">
    <property type="entry name" value="AldOxase/xan_DH_MoCoBD2"/>
</dbReference>
<dbReference type="PANTHER" id="PTHR11908:SF132">
    <property type="entry name" value="ALDEHYDE OXIDASE 1-RELATED"/>
    <property type="match status" value="1"/>
</dbReference>
<keyword evidence="4" id="KW-1185">Reference proteome</keyword>
<dbReference type="PANTHER" id="PTHR11908">
    <property type="entry name" value="XANTHINE DEHYDROGENASE"/>
    <property type="match status" value="1"/>
</dbReference>
<dbReference type="InterPro" id="IPR016208">
    <property type="entry name" value="Ald_Oxase/xanthine_DH-like"/>
</dbReference>
<proteinExistence type="predicted"/>
<dbReference type="Pfam" id="PF01315">
    <property type="entry name" value="Ald_Xan_dh_C"/>
    <property type="match status" value="1"/>
</dbReference>
<dbReference type="Pfam" id="PF20256">
    <property type="entry name" value="MoCoBD_2"/>
    <property type="match status" value="1"/>
</dbReference>
<dbReference type="GO" id="GO:0005506">
    <property type="term" value="F:iron ion binding"/>
    <property type="evidence" value="ECO:0007669"/>
    <property type="project" value="InterPro"/>
</dbReference>
<protein>
    <submittedName>
        <fullName evidence="3">Molybdopterin-dependent oxidoreductase</fullName>
    </submittedName>
</protein>